<dbReference type="EMBL" id="FQVY01000002">
    <property type="protein sequence ID" value="SHG05459.1"/>
    <property type="molecule type" value="Genomic_DNA"/>
</dbReference>
<evidence type="ECO:0000313" key="8">
    <source>
        <dbReference type="EMBL" id="SHG05459.1"/>
    </source>
</evidence>
<dbReference type="RefSeq" id="WP_021660574.1">
    <property type="nucleotide sequence ID" value="NZ_FQVY01000002.1"/>
</dbReference>
<dbReference type="GO" id="GO:0005829">
    <property type="term" value="C:cytosol"/>
    <property type="evidence" value="ECO:0007669"/>
    <property type="project" value="TreeGrafter"/>
</dbReference>
<dbReference type="Proteomes" id="UP000474718">
    <property type="component" value="Unassembled WGS sequence"/>
</dbReference>
<dbReference type="GO" id="GO:0005524">
    <property type="term" value="F:ATP binding"/>
    <property type="evidence" value="ECO:0007669"/>
    <property type="project" value="UniProtKB-KW"/>
</dbReference>
<keyword evidence="5" id="KW-0067">ATP-binding</keyword>
<evidence type="ECO:0000256" key="1">
    <source>
        <dbReference type="ARBA" id="ARBA00012104"/>
    </source>
</evidence>
<keyword evidence="4 8" id="KW-0418">Kinase</keyword>
<sequence>MEHLVSPPKRVLAIHDLSGFGRCSLTAITPVLSVMGVQVCPVPTAILSTHTGGLGDPVITDLTDSLLPALRHYQSLGLDFDCIYSGFLGDSRQIECCKAFFEAYPKALKVVDPVMGDHQKPYRTCTPPLRAKMKSLARAGDVITPNATEAAMLLGMDFTRPVRFTPLSAKKWLRTLCAQGAGRAVITSAEMDGGRYNLLFDGETFFRIRGRYASGSYPGTGDIFTAVLTGGLLAGQSLAEAAQRATQFVEEAISLTAAAGTDPRHGVLVEAALPKLLEPLGPSRAEPF</sequence>
<dbReference type="AlphaFoldDB" id="A0AAQ1MDK3"/>
<dbReference type="GO" id="GO:0008478">
    <property type="term" value="F:pyridoxal kinase activity"/>
    <property type="evidence" value="ECO:0007669"/>
    <property type="project" value="UniProtKB-EC"/>
</dbReference>
<dbReference type="EMBL" id="WWVX01000009">
    <property type="protein sequence ID" value="MZL70673.1"/>
    <property type="molecule type" value="Genomic_DNA"/>
</dbReference>
<organism evidence="8 9">
    <name type="scientific">Bittarella massiliensis</name>
    <name type="common">ex Durand et al. 2017</name>
    <dbReference type="NCBI Taxonomy" id="1720313"/>
    <lineage>
        <taxon>Bacteria</taxon>
        <taxon>Bacillati</taxon>
        <taxon>Bacillota</taxon>
        <taxon>Clostridia</taxon>
        <taxon>Eubacteriales</taxon>
        <taxon>Oscillospiraceae</taxon>
        <taxon>Bittarella (ex Durand et al. 2017)</taxon>
    </lineage>
</organism>
<evidence type="ECO:0000313" key="7">
    <source>
        <dbReference type="EMBL" id="MZL70673.1"/>
    </source>
</evidence>
<protein>
    <recommendedName>
        <fullName evidence="1">pyridoxal kinase</fullName>
        <ecNumber evidence="1">2.7.1.35</ecNumber>
    </recommendedName>
</protein>
<keyword evidence="3" id="KW-0547">Nucleotide-binding</keyword>
<gene>
    <name evidence="7" type="ORF">GT747_13025</name>
    <name evidence="8" type="ORF">SAMN05444424_1298</name>
</gene>
<dbReference type="EC" id="2.7.1.35" evidence="1"/>
<dbReference type="Pfam" id="PF08543">
    <property type="entry name" value="Phos_pyr_kin"/>
    <property type="match status" value="1"/>
</dbReference>
<evidence type="ECO:0000256" key="4">
    <source>
        <dbReference type="ARBA" id="ARBA00022777"/>
    </source>
</evidence>
<evidence type="ECO:0000313" key="9">
    <source>
        <dbReference type="Proteomes" id="UP000184089"/>
    </source>
</evidence>
<keyword evidence="10" id="KW-1185">Reference proteome</keyword>
<dbReference type="InterPro" id="IPR004625">
    <property type="entry name" value="PyrdxlKinase"/>
</dbReference>
<reference evidence="9" key="2">
    <citation type="submission" date="2016-11" db="EMBL/GenBank/DDBJ databases">
        <authorList>
            <person name="Jaros S."/>
            <person name="Januszkiewicz K."/>
            <person name="Wedrychowicz H."/>
        </authorList>
    </citation>
    <scope>NUCLEOTIDE SEQUENCE [LARGE SCALE GENOMIC DNA]</scope>
    <source>
        <strain evidence="9">DSM 4029</strain>
    </source>
</reference>
<feature type="domain" description="Pyridoxamine kinase/Phosphomethylpyrimidine kinase" evidence="6">
    <location>
        <begin position="35"/>
        <end position="259"/>
    </location>
</feature>
<dbReference type="InterPro" id="IPR029056">
    <property type="entry name" value="Ribokinase-like"/>
</dbReference>
<dbReference type="Proteomes" id="UP000184089">
    <property type="component" value="Unassembled WGS sequence"/>
</dbReference>
<evidence type="ECO:0000256" key="2">
    <source>
        <dbReference type="ARBA" id="ARBA00022679"/>
    </source>
</evidence>
<evidence type="ECO:0000256" key="5">
    <source>
        <dbReference type="ARBA" id="ARBA00022840"/>
    </source>
</evidence>
<evidence type="ECO:0000259" key="6">
    <source>
        <dbReference type="Pfam" id="PF08543"/>
    </source>
</evidence>
<name>A0AAQ1MDK3_9FIRM</name>
<dbReference type="PANTHER" id="PTHR10534:SF2">
    <property type="entry name" value="PYRIDOXAL KINASE"/>
    <property type="match status" value="1"/>
</dbReference>
<dbReference type="PANTHER" id="PTHR10534">
    <property type="entry name" value="PYRIDOXAL KINASE"/>
    <property type="match status" value="1"/>
</dbReference>
<dbReference type="SUPFAM" id="SSF53613">
    <property type="entry name" value="Ribokinase-like"/>
    <property type="match status" value="1"/>
</dbReference>
<dbReference type="GO" id="GO:0009443">
    <property type="term" value="P:pyridoxal 5'-phosphate salvage"/>
    <property type="evidence" value="ECO:0007669"/>
    <property type="project" value="InterPro"/>
</dbReference>
<keyword evidence="2 7" id="KW-0808">Transferase</keyword>
<dbReference type="CDD" id="cd01173">
    <property type="entry name" value="pyridoxal_pyridoxamine_kinase"/>
    <property type="match status" value="1"/>
</dbReference>
<evidence type="ECO:0000313" key="10">
    <source>
        <dbReference type="Proteomes" id="UP000474718"/>
    </source>
</evidence>
<accession>A0AAQ1MDK3</accession>
<evidence type="ECO:0000256" key="3">
    <source>
        <dbReference type="ARBA" id="ARBA00022741"/>
    </source>
</evidence>
<reference evidence="8" key="1">
    <citation type="submission" date="2016-11" db="EMBL/GenBank/DDBJ databases">
        <authorList>
            <person name="Varghese N."/>
            <person name="Submissions S."/>
        </authorList>
    </citation>
    <scope>NUCLEOTIDE SEQUENCE</scope>
    <source>
        <strain evidence="8">DSM 4029</strain>
    </source>
</reference>
<dbReference type="Gene3D" id="3.40.1190.20">
    <property type="match status" value="1"/>
</dbReference>
<dbReference type="InterPro" id="IPR013749">
    <property type="entry name" value="PM/HMP-P_kinase-1"/>
</dbReference>
<proteinExistence type="predicted"/>
<comment type="caution">
    <text evidence="8">The sequence shown here is derived from an EMBL/GenBank/DDBJ whole genome shotgun (WGS) entry which is preliminary data.</text>
</comment>
<reference evidence="7 10" key="3">
    <citation type="journal article" date="2019" name="Nat. Med.">
        <title>A library of human gut bacterial isolates paired with longitudinal multiomics data enables mechanistic microbiome research.</title>
        <authorList>
            <person name="Poyet M."/>
            <person name="Groussin M."/>
            <person name="Gibbons S.M."/>
            <person name="Avila-Pacheco J."/>
            <person name="Jiang X."/>
            <person name="Kearney S.M."/>
            <person name="Perrotta A.R."/>
            <person name="Berdy B."/>
            <person name="Zhao S."/>
            <person name="Lieberman T.D."/>
            <person name="Swanson P.K."/>
            <person name="Smith M."/>
            <person name="Roesemann S."/>
            <person name="Alexander J.E."/>
            <person name="Rich S.A."/>
            <person name="Livny J."/>
            <person name="Vlamakis H."/>
            <person name="Clish C."/>
            <person name="Bullock K."/>
            <person name="Deik A."/>
            <person name="Scott J."/>
            <person name="Pierce K.A."/>
            <person name="Xavier R.J."/>
            <person name="Alm E.J."/>
        </authorList>
    </citation>
    <scope>NUCLEOTIDE SEQUENCE [LARGE SCALE GENOMIC DNA]</scope>
    <source>
        <strain evidence="7 10">BIOML-A2</strain>
    </source>
</reference>
<dbReference type="NCBIfam" id="NF005491">
    <property type="entry name" value="PRK07105.1"/>
    <property type="match status" value="1"/>
</dbReference>